<keyword evidence="6 7" id="KW-0472">Membrane</keyword>
<dbReference type="PANTHER" id="PTHR32361">
    <property type="entry name" value="FERRIC/CUPRIC REDUCTASE TRANSMEMBRANE COMPONENT"/>
    <property type="match status" value="1"/>
</dbReference>
<dbReference type="GO" id="GO:0000293">
    <property type="term" value="F:ferric-chelate reductase activity"/>
    <property type="evidence" value="ECO:0007669"/>
    <property type="project" value="TreeGrafter"/>
</dbReference>
<evidence type="ECO:0000313" key="10">
    <source>
        <dbReference type="Proteomes" id="UP000799436"/>
    </source>
</evidence>
<dbReference type="InterPro" id="IPR013130">
    <property type="entry name" value="Fe3_Rdtase_TM_dom"/>
</dbReference>
<sequence length="171" mass="18705">MQTIFAKRLGWMTPLNLCLVVLLGPKNTPLSPLTGYSYESINVLHRCCRYTAVVYVLLHAIIYATGLAKARVLLVVRSVHEYVGAVAGVAMVVILVTAIGPVRRGHYELFYVLHVVLVALILAAAAFHVYQPPDISPKTIVIIGIAAGCWLLDRSLRLSRGFCVRSKQHGG</sequence>
<dbReference type="InterPro" id="IPR051410">
    <property type="entry name" value="Ferric/Cupric_Reductase"/>
</dbReference>
<dbReference type="Pfam" id="PF01794">
    <property type="entry name" value="Ferric_reduct"/>
    <property type="match status" value="1"/>
</dbReference>
<evidence type="ECO:0000259" key="8">
    <source>
        <dbReference type="Pfam" id="PF01794"/>
    </source>
</evidence>
<keyword evidence="3 7" id="KW-0812">Transmembrane</keyword>
<evidence type="ECO:0000256" key="6">
    <source>
        <dbReference type="ARBA" id="ARBA00023136"/>
    </source>
</evidence>
<reference evidence="9" key="1">
    <citation type="journal article" date="2020" name="Stud. Mycol.">
        <title>101 Dothideomycetes genomes: a test case for predicting lifestyles and emergence of pathogens.</title>
        <authorList>
            <person name="Haridas S."/>
            <person name="Albert R."/>
            <person name="Binder M."/>
            <person name="Bloem J."/>
            <person name="Labutti K."/>
            <person name="Salamov A."/>
            <person name="Andreopoulos B."/>
            <person name="Baker S."/>
            <person name="Barry K."/>
            <person name="Bills G."/>
            <person name="Bluhm B."/>
            <person name="Cannon C."/>
            <person name="Castanera R."/>
            <person name="Culley D."/>
            <person name="Daum C."/>
            <person name="Ezra D."/>
            <person name="Gonzalez J."/>
            <person name="Henrissat B."/>
            <person name="Kuo A."/>
            <person name="Liang C."/>
            <person name="Lipzen A."/>
            <person name="Lutzoni F."/>
            <person name="Magnuson J."/>
            <person name="Mondo S."/>
            <person name="Nolan M."/>
            <person name="Ohm R."/>
            <person name="Pangilinan J."/>
            <person name="Park H.-J."/>
            <person name="Ramirez L."/>
            <person name="Alfaro M."/>
            <person name="Sun H."/>
            <person name="Tritt A."/>
            <person name="Yoshinaga Y."/>
            <person name="Zwiers L.-H."/>
            <person name="Turgeon B."/>
            <person name="Goodwin S."/>
            <person name="Spatafora J."/>
            <person name="Crous P."/>
            <person name="Grigoriev I."/>
        </authorList>
    </citation>
    <scope>NUCLEOTIDE SEQUENCE</scope>
    <source>
        <strain evidence="9">CBS 116005</strain>
    </source>
</reference>
<dbReference type="GO" id="GO:0006879">
    <property type="term" value="P:intracellular iron ion homeostasis"/>
    <property type="evidence" value="ECO:0007669"/>
    <property type="project" value="TreeGrafter"/>
</dbReference>
<dbReference type="EMBL" id="ML995853">
    <property type="protein sequence ID" value="KAF2767664.1"/>
    <property type="molecule type" value="Genomic_DNA"/>
</dbReference>
<name>A0A6G1L5Y9_9PEZI</name>
<evidence type="ECO:0000256" key="5">
    <source>
        <dbReference type="ARBA" id="ARBA00023065"/>
    </source>
</evidence>
<evidence type="ECO:0000256" key="1">
    <source>
        <dbReference type="ARBA" id="ARBA00004141"/>
    </source>
</evidence>
<feature type="transmembrane region" description="Helical" evidence="7">
    <location>
        <begin position="82"/>
        <end position="102"/>
    </location>
</feature>
<keyword evidence="10" id="KW-1185">Reference proteome</keyword>
<gene>
    <name evidence="9" type="ORF">EJ03DRAFT_144377</name>
</gene>
<evidence type="ECO:0000256" key="7">
    <source>
        <dbReference type="SAM" id="Phobius"/>
    </source>
</evidence>
<dbReference type="GO" id="GO:0005886">
    <property type="term" value="C:plasma membrane"/>
    <property type="evidence" value="ECO:0007669"/>
    <property type="project" value="TreeGrafter"/>
</dbReference>
<dbReference type="GO" id="GO:0015677">
    <property type="term" value="P:copper ion import"/>
    <property type="evidence" value="ECO:0007669"/>
    <property type="project" value="TreeGrafter"/>
</dbReference>
<feature type="domain" description="Ferric oxidoreductase" evidence="8">
    <location>
        <begin position="9"/>
        <end position="124"/>
    </location>
</feature>
<evidence type="ECO:0000256" key="3">
    <source>
        <dbReference type="ARBA" id="ARBA00022692"/>
    </source>
</evidence>
<feature type="transmembrane region" description="Helical" evidence="7">
    <location>
        <begin position="109"/>
        <end position="129"/>
    </location>
</feature>
<dbReference type="GO" id="GO:0006826">
    <property type="term" value="P:iron ion transport"/>
    <property type="evidence" value="ECO:0007669"/>
    <property type="project" value="TreeGrafter"/>
</dbReference>
<evidence type="ECO:0000256" key="2">
    <source>
        <dbReference type="ARBA" id="ARBA00022448"/>
    </source>
</evidence>
<keyword evidence="2" id="KW-0813">Transport</keyword>
<comment type="subcellular location">
    <subcellularLocation>
        <location evidence="1">Membrane</location>
        <topology evidence="1">Multi-pass membrane protein</topology>
    </subcellularLocation>
</comment>
<organism evidence="9 10">
    <name type="scientific">Teratosphaeria nubilosa</name>
    <dbReference type="NCBI Taxonomy" id="161662"/>
    <lineage>
        <taxon>Eukaryota</taxon>
        <taxon>Fungi</taxon>
        <taxon>Dikarya</taxon>
        <taxon>Ascomycota</taxon>
        <taxon>Pezizomycotina</taxon>
        <taxon>Dothideomycetes</taxon>
        <taxon>Dothideomycetidae</taxon>
        <taxon>Mycosphaerellales</taxon>
        <taxon>Teratosphaeriaceae</taxon>
        <taxon>Teratosphaeria</taxon>
    </lineage>
</organism>
<keyword evidence="4 7" id="KW-1133">Transmembrane helix</keyword>
<proteinExistence type="predicted"/>
<dbReference type="PANTHER" id="PTHR32361:SF9">
    <property type="entry name" value="FERRIC REDUCTASE TRANSMEMBRANE COMPONENT 3-RELATED"/>
    <property type="match status" value="1"/>
</dbReference>
<dbReference type="AlphaFoldDB" id="A0A6G1L5Y9"/>
<feature type="transmembrane region" description="Helical" evidence="7">
    <location>
        <begin position="52"/>
        <end position="76"/>
    </location>
</feature>
<keyword evidence="5" id="KW-0406">Ion transport</keyword>
<dbReference type="Proteomes" id="UP000799436">
    <property type="component" value="Unassembled WGS sequence"/>
</dbReference>
<evidence type="ECO:0000313" key="9">
    <source>
        <dbReference type="EMBL" id="KAF2767664.1"/>
    </source>
</evidence>
<accession>A0A6G1L5Y9</accession>
<evidence type="ECO:0000256" key="4">
    <source>
        <dbReference type="ARBA" id="ARBA00022989"/>
    </source>
</evidence>
<dbReference type="OrthoDB" id="17725at2759"/>
<protein>
    <recommendedName>
        <fullName evidence="8">Ferric oxidoreductase domain-containing protein</fullName>
    </recommendedName>
</protein>
<feature type="transmembrane region" description="Helical" evidence="7">
    <location>
        <begin position="135"/>
        <end position="152"/>
    </location>
</feature>